<feature type="signal peptide" evidence="4">
    <location>
        <begin position="1"/>
        <end position="21"/>
    </location>
</feature>
<sequence>MAATWQLIMLTLVYSLRVSHAQGVKSISICSNKMTTISKGHYGYLTYNKRGKLPLCYLDLRLDASRRYISIPKMLLYDPNTQCANVLRVGVQLYCLSSRGAGALERLSSNANLRISIYRATTSFQVTFYTTVPSCSDEVRIPDRPDLALLSGVFVSTFTQQVFLNIRTCEMKITNLKCKATHVRFDIQHLQVIAKYYELQIAEKSFRYTREEDKSLPHRIVLDYATDELLVRVTAGQNSYSDGPATGSFRIAYTILACDELPIIENVTNIPSTPAPWYPGTTVRYTCSNGRFRLLRNSSSHCEVVRGKARWTHQAPAICGPITCDIKKLSVKNGVIEAKEHKWGEFLSFRCKEGYIKKTEVYCSEFGLWVGEPSCYRNNYAGERGVFISMLIVLLVGMVTLTCVIVYLRKRTLKPATGT</sequence>
<dbReference type="EMBL" id="VXIV02000317">
    <property type="protein sequence ID" value="KAF6039009.1"/>
    <property type="molecule type" value="Genomic_DNA"/>
</dbReference>
<feature type="chain" id="PRO_5029562938" description="Sushi domain-containing protein" evidence="4">
    <location>
        <begin position="22"/>
        <end position="419"/>
    </location>
</feature>
<evidence type="ECO:0000259" key="5">
    <source>
        <dbReference type="PROSITE" id="PS50923"/>
    </source>
</evidence>
<evidence type="ECO:0000313" key="6">
    <source>
        <dbReference type="EMBL" id="KAF6039009.1"/>
    </source>
</evidence>
<gene>
    <name evidence="6" type="ORF">EB796_002664</name>
</gene>
<reference evidence="6" key="1">
    <citation type="submission" date="2020-06" db="EMBL/GenBank/DDBJ databases">
        <title>Draft genome of Bugula neritina, a colonial animal packing powerful symbionts and potential medicines.</title>
        <authorList>
            <person name="Rayko M."/>
        </authorList>
    </citation>
    <scope>NUCLEOTIDE SEQUENCE [LARGE SCALE GENOMIC DNA]</scope>
    <source>
        <strain evidence="6">Kwan_BN1</strain>
    </source>
</reference>
<evidence type="ECO:0000256" key="4">
    <source>
        <dbReference type="SAM" id="SignalP"/>
    </source>
</evidence>
<organism evidence="6 7">
    <name type="scientific">Bugula neritina</name>
    <name type="common">Brown bryozoan</name>
    <name type="synonym">Sertularia neritina</name>
    <dbReference type="NCBI Taxonomy" id="10212"/>
    <lineage>
        <taxon>Eukaryota</taxon>
        <taxon>Metazoa</taxon>
        <taxon>Spiralia</taxon>
        <taxon>Lophotrochozoa</taxon>
        <taxon>Bryozoa</taxon>
        <taxon>Gymnolaemata</taxon>
        <taxon>Cheilostomatida</taxon>
        <taxon>Flustrina</taxon>
        <taxon>Buguloidea</taxon>
        <taxon>Bugulidae</taxon>
        <taxon>Bugula</taxon>
    </lineage>
</organism>
<keyword evidence="4" id="KW-0732">Signal</keyword>
<dbReference type="Gene3D" id="2.10.70.10">
    <property type="entry name" value="Complement Module, domain 1"/>
    <property type="match status" value="2"/>
</dbReference>
<dbReference type="InterPro" id="IPR035976">
    <property type="entry name" value="Sushi/SCR/CCP_sf"/>
</dbReference>
<evidence type="ECO:0000256" key="3">
    <source>
        <dbReference type="SAM" id="Phobius"/>
    </source>
</evidence>
<feature type="domain" description="Sushi" evidence="5">
    <location>
        <begin position="256"/>
        <end position="321"/>
    </location>
</feature>
<name>A0A7J7KK99_BUGNE</name>
<comment type="caution">
    <text evidence="6">The sequence shown here is derived from an EMBL/GenBank/DDBJ whole genome shotgun (WGS) entry which is preliminary data.</text>
</comment>
<dbReference type="Pfam" id="PF00084">
    <property type="entry name" value="Sushi"/>
    <property type="match status" value="1"/>
</dbReference>
<keyword evidence="3" id="KW-0812">Transmembrane</keyword>
<feature type="transmembrane region" description="Helical" evidence="3">
    <location>
        <begin position="386"/>
        <end position="408"/>
    </location>
</feature>
<dbReference type="InterPro" id="IPR000436">
    <property type="entry name" value="Sushi_SCR_CCP_dom"/>
</dbReference>
<accession>A0A7J7KK99</accession>
<feature type="domain" description="Sushi" evidence="5">
    <location>
        <begin position="322"/>
        <end position="377"/>
    </location>
</feature>
<evidence type="ECO:0000256" key="1">
    <source>
        <dbReference type="ARBA" id="ARBA00023157"/>
    </source>
</evidence>
<keyword evidence="7" id="KW-1185">Reference proteome</keyword>
<dbReference type="SMART" id="SM00032">
    <property type="entry name" value="CCP"/>
    <property type="match status" value="2"/>
</dbReference>
<dbReference type="AlphaFoldDB" id="A0A7J7KK99"/>
<dbReference type="Proteomes" id="UP000593567">
    <property type="component" value="Unassembled WGS sequence"/>
</dbReference>
<keyword evidence="1" id="KW-1015">Disulfide bond</keyword>
<protein>
    <recommendedName>
        <fullName evidence="5">Sushi domain-containing protein</fullName>
    </recommendedName>
</protein>
<keyword evidence="3" id="KW-1133">Transmembrane helix</keyword>
<keyword evidence="3" id="KW-0472">Membrane</keyword>
<evidence type="ECO:0000313" key="7">
    <source>
        <dbReference type="Proteomes" id="UP000593567"/>
    </source>
</evidence>
<dbReference type="SUPFAM" id="SSF57535">
    <property type="entry name" value="Complement control module/SCR domain"/>
    <property type="match status" value="2"/>
</dbReference>
<dbReference type="PROSITE" id="PS50923">
    <property type="entry name" value="SUSHI"/>
    <property type="match status" value="2"/>
</dbReference>
<comment type="caution">
    <text evidence="2">Lacks conserved residue(s) required for the propagation of feature annotation.</text>
</comment>
<proteinExistence type="predicted"/>
<dbReference type="CDD" id="cd00033">
    <property type="entry name" value="CCP"/>
    <property type="match status" value="1"/>
</dbReference>
<evidence type="ECO:0000256" key="2">
    <source>
        <dbReference type="PROSITE-ProRule" id="PRU00302"/>
    </source>
</evidence>
<keyword evidence="2" id="KW-0768">Sushi</keyword>